<accession>A0AAE0ZG66</accession>
<dbReference type="Proteomes" id="UP001283361">
    <property type="component" value="Unassembled WGS sequence"/>
</dbReference>
<dbReference type="AlphaFoldDB" id="A0AAE0ZG66"/>
<evidence type="ECO:0000313" key="2">
    <source>
        <dbReference type="Proteomes" id="UP001283361"/>
    </source>
</evidence>
<proteinExistence type="predicted"/>
<reference evidence="1" key="1">
    <citation type="journal article" date="2023" name="G3 (Bethesda)">
        <title>A reference genome for the long-term kleptoplast-retaining sea slug Elysia crispata morphotype clarki.</title>
        <authorList>
            <person name="Eastman K.E."/>
            <person name="Pendleton A.L."/>
            <person name="Shaikh M.A."/>
            <person name="Suttiyut T."/>
            <person name="Ogas R."/>
            <person name="Tomko P."/>
            <person name="Gavelis G."/>
            <person name="Widhalm J.R."/>
            <person name="Wisecaver J.H."/>
        </authorList>
    </citation>
    <scope>NUCLEOTIDE SEQUENCE</scope>
    <source>
        <strain evidence="1">ECLA1</strain>
    </source>
</reference>
<sequence length="107" mass="11952">MKAKYLQLSVFDSPKSAEIVQEFHMKTQIHGLSFIAKLKASGVQANVKTALKRSHIPERGGDRAVRTMESSLNGVRLFVYTQRLMSALPTELISYTAFCRSPNDHGL</sequence>
<gene>
    <name evidence="1" type="ORF">RRG08_031127</name>
</gene>
<evidence type="ECO:0000313" key="1">
    <source>
        <dbReference type="EMBL" id="KAK3768336.1"/>
    </source>
</evidence>
<dbReference type="EMBL" id="JAWDGP010004062">
    <property type="protein sequence ID" value="KAK3768336.1"/>
    <property type="molecule type" value="Genomic_DNA"/>
</dbReference>
<name>A0AAE0ZG66_9GAST</name>
<comment type="caution">
    <text evidence="1">The sequence shown here is derived from an EMBL/GenBank/DDBJ whole genome shotgun (WGS) entry which is preliminary data.</text>
</comment>
<keyword evidence="2" id="KW-1185">Reference proteome</keyword>
<organism evidence="1 2">
    <name type="scientific">Elysia crispata</name>
    <name type="common">lettuce slug</name>
    <dbReference type="NCBI Taxonomy" id="231223"/>
    <lineage>
        <taxon>Eukaryota</taxon>
        <taxon>Metazoa</taxon>
        <taxon>Spiralia</taxon>
        <taxon>Lophotrochozoa</taxon>
        <taxon>Mollusca</taxon>
        <taxon>Gastropoda</taxon>
        <taxon>Heterobranchia</taxon>
        <taxon>Euthyneura</taxon>
        <taxon>Panpulmonata</taxon>
        <taxon>Sacoglossa</taxon>
        <taxon>Placobranchoidea</taxon>
        <taxon>Plakobranchidae</taxon>
        <taxon>Elysia</taxon>
    </lineage>
</organism>
<protein>
    <submittedName>
        <fullName evidence="1">Uncharacterized protein</fullName>
    </submittedName>
</protein>